<feature type="region of interest" description="Disordered" evidence="8">
    <location>
        <begin position="119"/>
        <end position="139"/>
    </location>
</feature>
<accession>A0A5B8MHT5</accession>
<dbReference type="Gene3D" id="3.30.300.20">
    <property type="match status" value="1"/>
</dbReference>
<dbReference type="InterPro" id="IPR015946">
    <property type="entry name" value="KH_dom-like_a/b"/>
</dbReference>
<evidence type="ECO:0000256" key="2">
    <source>
        <dbReference type="ARBA" id="ARBA00020953"/>
    </source>
</evidence>
<evidence type="ECO:0000256" key="6">
    <source>
        <dbReference type="ARBA" id="ARBA00023134"/>
    </source>
</evidence>
<dbReference type="InterPro" id="IPR032859">
    <property type="entry name" value="KH_dom-like"/>
</dbReference>
<sequence>MATTRGVARWWSSSMASGGCGVVLLRSVLGTSFGGGHQAASSFWPAGLGSGIPTTTTTAGSGFAGKKWTVGWWLAARGRSGGVDHGGEASAAAAEKLRVILLGQPNVGKSTLFNRLTTKSGRKGSGRKTAITMNTPGGHVTRDVIEGKGTLGDLRFHVFDTAGHNDERFWQSLEDTPLLENNLGSIVRDTLRRSHVALFVVDGRHGLSEPDFALARWLRRNASEEMMREGRVRVVLNKCEGLFSRDFLGEIDATNAEACSLGFGEGVSISAETGEGMSDLYHALRISFPASLEAGAAETHGRSIRVAITGRPNVGKSTLMNRILGFDRVLTGPKPGLTRDSVEADCAWEGRQFTVVDTAGRVRSSKFEHYDDLGGQVAGQANEEAERAVHFAHIVVLLVDVSKLLAGGTALSSYLTHFEATIAANALRHGRPLIVLANKMDLVDGKSPEEREIVNKFLNEGLQNYQGVKCIPVSAKTGLGMGFLFPAVAETYDKWQDRIQTSHLNDWLQDLKHFHHGGGPTSILNSVRYVTQVKARPPTFAFFLSGSKKKKENVPNSVAKFLVGAIQNSFGLEGIPVRVLFR</sequence>
<dbReference type="PRINTS" id="PR00326">
    <property type="entry name" value="GTP1OBG"/>
</dbReference>
<feature type="chain" id="PRO_5022701596" description="GTPase Der" evidence="9">
    <location>
        <begin position="31"/>
        <end position="582"/>
    </location>
</feature>
<organism evidence="11 12">
    <name type="scientific">Chloropicon primus</name>
    <dbReference type="NCBI Taxonomy" id="1764295"/>
    <lineage>
        <taxon>Eukaryota</taxon>
        <taxon>Viridiplantae</taxon>
        <taxon>Chlorophyta</taxon>
        <taxon>Chloropicophyceae</taxon>
        <taxon>Chloropicales</taxon>
        <taxon>Chloropicaceae</taxon>
        <taxon>Chloropicon</taxon>
    </lineage>
</organism>
<feature type="signal peptide" evidence="9">
    <location>
        <begin position="1"/>
        <end position="30"/>
    </location>
</feature>
<dbReference type="STRING" id="1764295.A0A5B8MHT5"/>
<proteinExistence type="inferred from homology"/>
<comment type="similarity">
    <text evidence="1">Belongs to the TRAFAC class TrmE-Era-EngA-EngB-Septin-like GTPase superfamily. EngA (Der) GTPase family.</text>
</comment>
<dbReference type="InterPro" id="IPR016484">
    <property type="entry name" value="GTPase_Der"/>
</dbReference>
<keyword evidence="9" id="KW-0732">Signal</keyword>
<dbReference type="InterPro" id="IPR003593">
    <property type="entry name" value="AAA+_ATPase"/>
</dbReference>
<feature type="domain" description="AAA+ ATPase" evidence="10">
    <location>
        <begin position="302"/>
        <end position="457"/>
    </location>
</feature>
<dbReference type="Pfam" id="PF14714">
    <property type="entry name" value="KH_dom-like"/>
    <property type="match status" value="1"/>
</dbReference>
<dbReference type="PROSITE" id="PS51257">
    <property type="entry name" value="PROKAR_LIPOPROTEIN"/>
    <property type="match status" value="1"/>
</dbReference>
<evidence type="ECO:0000256" key="8">
    <source>
        <dbReference type="SAM" id="MobiDB-lite"/>
    </source>
</evidence>
<dbReference type="PANTHER" id="PTHR43834:SF6">
    <property type="entry name" value="GTPASE DER"/>
    <property type="match status" value="1"/>
</dbReference>
<dbReference type="SUPFAM" id="SSF52540">
    <property type="entry name" value="P-loop containing nucleoside triphosphate hydrolases"/>
    <property type="match status" value="2"/>
</dbReference>
<protein>
    <recommendedName>
        <fullName evidence="2">GTPase Der</fullName>
    </recommendedName>
    <alternativeName>
        <fullName evidence="7">GTP-binding protein EngA</fullName>
    </alternativeName>
</protein>
<dbReference type="OrthoDB" id="8954335at2759"/>
<dbReference type="InterPro" id="IPR027417">
    <property type="entry name" value="P-loop_NTPase"/>
</dbReference>
<dbReference type="SMART" id="SM00382">
    <property type="entry name" value="AAA"/>
    <property type="match status" value="2"/>
</dbReference>
<evidence type="ECO:0000256" key="3">
    <source>
        <dbReference type="ARBA" id="ARBA00022517"/>
    </source>
</evidence>
<evidence type="ECO:0000313" key="12">
    <source>
        <dbReference type="Proteomes" id="UP000316726"/>
    </source>
</evidence>
<feature type="domain" description="AAA+ ATPase" evidence="10">
    <location>
        <begin position="95"/>
        <end position="257"/>
    </location>
</feature>
<dbReference type="InterPro" id="IPR005225">
    <property type="entry name" value="Small_GTP-bd"/>
</dbReference>
<dbReference type="Pfam" id="PF01926">
    <property type="entry name" value="MMR_HSR1"/>
    <property type="match status" value="2"/>
</dbReference>
<evidence type="ECO:0000256" key="9">
    <source>
        <dbReference type="SAM" id="SignalP"/>
    </source>
</evidence>
<dbReference type="Gene3D" id="3.40.50.300">
    <property type="entry name" value="P-loop containing nucleotide triphosphate hydrolases"/>
    <property type="match status" value="2"/>
</dbReference>
<keyword evidence="12" id="KW-1185">Reference proteome</keyword>
<evidence type="ECO:0000313" key="11">
    <source>
        <dbReference type="EMBL" id="QDZ19841.1"/>
    </source>
</evidence>
<dbReference type="GO" id="GO:0042254">
    <property type="term" value="P:ribosome biogenesis"/>
    <property type="evidence" value="ECO:0007669"/>
    <property type="project" value="UniProtKB-KW"/>
</dbReference>
<dbReference type="GO" id="GO:0005525">
    <property type="term" value="F:GTP binding"/>
    <property type="evidence" value="ECO:0007669"/>
    <property type="project" value="UniProtKB-KW"/>
</dbReference>
<keyword evidence="5" id="KW-0547">Nucleotide-binding</keyword>
<dbReference type="PANTHER" id="PTHR43834">
    <property type="entry name" value="GTPASE DER"/>
    <property type="match status" value="1"/>
</dbReference>
<evidence type="ECO:0000256" key="4">
    <source>
        <dbReference type="ARBA" id="ARBA00022737"/>
    </source>
</evidence>
<keyword evidence="4" id="KW-0677">Repeat</keyword>
<name>A0A5B8MHT5_9CHLO</name>
<dbReference type="NCBIfam" id="TIGR03594">
    <property type="entry name" value="GTPase_EngA"/>
    <property type="match status" value="1"/>
</dbReference>
<reference evidence="11 12" key="1">
    <citation type="submission" date="2018-07" db="EMBL/GenBank/DDBJ databases">
        <title>The complete nuclear genome of the prasinophyte Chloropicon primus (CCMP1205).</title>
        <authorList>
            <person name="Pombert J.-F."/>
            <person name="Otis C."/>
            <person name="Turmel M."/>
            <person name="Lemieux C."/>
        </authorList>
    </citation>
    <scope>NUCLEOTIDE SEQUENCE [LARGE SCALE GENOMIC DNA]</scope>
    <source>
        <strain evidence="11 12">CCMP1205</strain>
    </source>
</reference>
<dbReference type="EMBL" id="CP031036">
    <property type="protein sequence ID" value="QDZ19841.1"/>
    <property type="molecule type" value="Genomic_DNA"/>
</dbReference>
<dbReference type="Proteomes" id="UP000316726">
    <property type="component" value="Chromosome 3"/>
</dbReference>
<keyword evidence="6" id="KW-0342">GTP-binding</keyword>
<evidence type="ECO:0000259" key="10">
    <source>
        <dbReference type="SMART" id="SM00382"/>
    </source>
</evidence>
<evidence type="ECO:0000256" key="1">
    <source>
        <dbReference type="ARBA" id="ARBA00008279"/>
    </source>
</evidence>
<dbReference type="InterPro" id="IPR006073">
    <property type="entry name" value="GTP-bd"/>
</dbReference>
<evidence type="ECO:0000256" key="5">
    <source>
        <dbReference type="ARBA" id="ARBA00022741"/>
    </source>
</evidence>
<dbReference type="AlphaFoldDB" id="A0A5B8MHT5"/>
<dbReference type="NCBIfam" id="TIGR00231">
    <property type="entry name" value="small_GTP"/>
    <property type="match status" value="1"/>
</dbReference>
<evidence type="ECO:0000256" key="7">
    <source>
        <dbReference type="ARBA" id="ARBA00032345"/>
    </source>
</evidence>
<keyword evidence="3" id="KW-0690">Ribosome biogenesis</keyword>
<gene>
    <name evidence="11" type="ORF">A3770_03p23590</name>
</gene>